<dbReference type="Gene3D" id="3.40.630.30">
    <property type="match status" value="1"/>
</dbReference>
<dbReference type="CDD" id="cd05509">
    <property type="entry name" value="Bromo_gcn5_like"/>
    <property type="match status" value="1"/>
</dbReference>
<dbReference type="PROSITE" id="PS50014">
    <property type="entry name" value="BROMODOMAIN_2"/>
    <property type="match status" value="1"/>
</dbReference>
<protein>
    <submittedName>
        <fullName evidence="6">Histone acetyltransferase KAT2B-like</fullName>
    </submittedName>
</protein>
<dbReference type="InterPro" id="IPR036427">
    <property type="entry name" value="Bromodomain-like_sf"/>
</dbReference>
<gene>
    <name evidence="6" type="ORF">PACLA_8A014517</name>
</gene>
<dbReference type="GO" id="GO:0045944">
    <property type="term" value="P:positive regulation of transcription by RNA polymerase II"/>
    <property type="evidence" value="ECO:0007669"/>
    <property type="project" value="TreeGrafter"/>
</dbReference>
<dbReference type="PRINTS" id="PR00503">
    <property type="entry name" value="BROMODOMAIN"/>
</dbReference>
<dbReference type="InterPro" id="IPR000182">
    <property type="entry name" value="GNAT_dom"/>
</dbReference>
<dbReference type="SUPFAM" id="SSF47370">
    <property type="entry name" value="Bromodomain"/>
    <property type="match status" value="1"/>
</dbReference>
<dbReference type="EMBL" id="CACRXK020006187">
    <property type="protein sequence ID" value="CAB4008643.1"/>
    <property type="molecule type" value="Genomic_DNA"/>
</dbReference>
<dbReference type="InterPro" id="IPR016181">
    <property type="entry name" value="Acyl_CoA_acyltransferase"/>
</dbReference>
<reference evidence="6" key="1">
    <citation type="submission" date="2020-04" db="EMBL/GenBank/DDBJ databases">
        <authorList>
            <person name="Alioto T."/>
            <person name="Alioto T."/>
            <person name="Gomez Garrido J."/>
        </authorList>
    </citation>
    <scope>NUCLEOTIDE SEQUENCE</scope>
    <source>
        <strain evidence="6">A484AB</strain>
    </source>
</reference>
<evidence type="ECO:0000313" key="7">
    <source>
        <dbReference type="Proteomes" id="UP001152795"/>
    </source>
</evidence>
<organism evidence="6 7">
    <name type="scientific">Paramuricea clavata</name>
    <name type="common">Red gorgonian</name>
    <name type="synonym">Violescent sea-whip</name>
    <dbReference type="NCBI Taxonomy" id="317549"/>
    <lineage>
        <taxon>Eukaryota</taxon>
        <taxon>Metazoa</taxon>
        <taxon>Cnidaria</taxon>
        <taxon>Anthozoa</taxon>
        <taxon>Octocorallia</taxon>
        <taxon>Malacalcyonacea</taxon>
        <taxon>Plexauridae</taxon>
        <taxon>Paramuricea</taxon>
    </lineage>
</organism>
<evidence type="ECO:0000256" key="1">
    <source>
        <dbReference type="ARBA" id="ARBA00004123"/>
    </source>
</evidence>
<dbReference type="OrthoDB" id="1937912at2759"/>
<evidence type="ECO:0000256" key="3">
    <source>
        <dbReference type="ARBA" id="ARBA00023117"/>
    </source>
</evidence>
<evidence type="ECO:0000256" key="4">
    <source>
        <dbReference type="ARBA" id="ARBA00023159"/>
    </source>
</evidence>
<dbReference type="GO" id="GO:0005634">
    <property type="term" value="C:nucleus"/>
    <property type="evidence" value="ECO:0007669"/>
    <property type="project" value="UniProtKB-SubCell"/>
</dbReference>
<dbReference type="Gene3D" id="1.20.920.10">
    <property type="entry name" value="Bromodomain-like"/>
    <property type="match status" value="1"/>
</dbReference>
<comment type="caution">
    <text evidence="6">The sequence shown here is derived from an EMBL/GenBank/DDBJ whole genome shotgun (WGS) entry which is preliminary data.</text>
</comment>
<keyword evidence="7" id="KW-1185">Reference proteome</keyword>
<evidence type="ECO:0000313" key="6">
    <source>
        <dbReference type="EMBL" id="CAB4008643.1"/>
    </source>
</evidence>
<dbReference type="CDD" id="cd04301">
    <property type="entry name" value="NAT_SF"/>
    <property type="match status" value="1"/>
</dbReference>
<keyword evidence="3" id="KW-0103">Bromodomain</keyword>
<comment type="similarity">
    <text evidence="2">Belongs to the acetyltransferase family. GCN5 subfamily.</text>
</comment>
<dbReference type="SUPFAM" id="SSF55729">
    <property type="entry name" value="Acyl-CoA N-acyltransferases (Nat)"/>
    <property type="match status" value="1"/>
</dbReference>
<keyword evidence="5" id="KW-0539">Nucleus</keyword>
<accession>A0A6S7HX77</accession>
<dbReference type="Pfam" id="PF00583">
    <property type="entry name" value="Acetyltransf_1"/>
    <property type="match status" value="1"/>
</dbReference>
<dbReference type="PANTHER" id="PTHR45750:SF3">
    <property type="entry name" value="HISTONE ACETYLTRANSFERASE"/>
    <property type="match status" value="1"/>
</dbReference>
<dbReference type="SMART" id="SM00297">
    <property type="entry name" value="BROMO"/>
    <property type="match status" value="1"/>
</dbReference>
<dbReference type="PANTHER" id="PTHR45750">
    <property type="entry name" value="GH11602P"/>
    <property type="match status" value="1"/>
</dbReference>
<dbReference type="InterPro" id="IPR037800">
    <property type="entry name" value="GCN5"/>
</dbReference>
<evidence type="ECO:0000256" key="5">
    <source>
        <dbReference type="ARBA" id="ARBA00023242"/>
    </source>
</evidence>
<dbReference type="Proteomes" id="UP001152795">
    <property type="component" value="Unassembled WGS sequence"/>
</dbReference>
<sequence>MVGFYCVFNAVTNAGPIQCFIIFTVLLCLRKHKTLALVKDNRPIGGICFRMFPTQNFTEIVFCAVSSNEQVKGYGTHLMNHLKDYHIQHGVLNFLTYADEFAIGYFKKQGFSKEITLARTDYHGYIKEYEGATLMHCILNPKIQYTEFSSVIKKQKEIVKKLVQKRQDEIKKIYPGLTCFKEGVRQIPVESIPGVDETGWKPPTKARGVESVDREKLSVQLKNILTQVKNHASAWPFMKAVEVSEAPDYYEYIKYPMDLKTMTDRLKAGYYSTKKLFAADMLRVFKNCRTYNAPDTEYYRCANTMERYFLSKIKEVG</sequence>
<dbReference type="AlphaFoldDB" id="A0A6S7HX77"/>
<dbReference type="Pfam" id="PF00439">
    <property type="entry name" value="Bromodomain"/>
    <property type="match status" value="1"/>
</dbReference>
<keyword evidence="4" id="KW-0010">Activator</keyword>
<dbReference type="GO" id="GO:0010484">
    <property type="term" value="F:histone H3 acetyltransferase activity"/>
    <property type="evidence" value="ECO:0007669"/>
    <property type="project" value="TreeGrafter"/>
</dbReference>
<proteinExistence type="inferred from homology"/>
<name>A0A6S7HX77_PARCT</name>
<comment type="subcellular location">
    <subcellularLocation>
        <location evidence="1">Nucleus</location>
    </subcellularLocation>
</comment>
<dbReference type="GO" id="GO:0140672">
    <property type="term" value="C:ATAC complex"/>
    <property type="evidence" value="ECO:0007669"/>
    <property type="project" value="TreeGrafter"/>
</dbReference>
<evidence type="ECO:0000256" key="2">
    <source>
        <dbReference type="ARBA" id="ARBA00008607"/>
    </source>
</evidence>
<dbReference type="InterPro" id="IPR001487">
    <property type="entry name" value="Bromodomain"/>
</dbReference>
<dbReference type="PROSITE" id="PS51186">
    <property type="entry name" value="GNAT"/>
    <property type="match status" value="1"/>
</dbReference>